<reference evidence="3" key="1">
    <citation type="journal article" date="2019" name="Int. J. Syst. Evol. Microbiol.">
        <title>The Global Catalogue of Microorganisms (GCM) 10K type strain sequencing project: providing services to taxonomists for standard genome sequencing and annotation.</title>
        <authorList>
            <consortium name="The Broad Institute Genomics Platform"/>
            <consortium name="The Broad Institute Genome Sequencing Center for Infectious Disease"/>
            <person name="Wu L."/>
            <person name="Ma J."/>
        </authorList>
    </citation>
    <scope>NUCLEOTIDE SEQUENCE [LARGE SCALE GENOMIC DNA]</scope>
    <source>
        <strain evidence="3">CGMCC 1.15419</strain>
    </source>
</reference>
<keyword evidence="1" id="KW-0472">Membrane</keyword>
<evidence type="ECO:0000256" key="1">
    <source>
        <dbReference type="SAM" id="Phobius"/>
    </source>
</evidence>
<comment type="caution">
    <text evidence="2">The sequence shown here is derived from an EMBL/GenBank/DDBJ whole genome shotgun (WGS) entry which is preliminary data.</text>
</comment>
<evidence type="ECO:0000313" key="2">
    <source>
        <dbReference type="EMBL" id="GGF63740.1"/>
    </source>
</evidence>
<dbReference type="RefSeq" id="WP_188714658.1">
    <property type="nucleotide sequence ID" value="NZ_BMIV01000004.1"/>
</dbReference>
<keyword evidence="3" id="KW-1185">Reference proteome</keyword>
<name>A0ABQ1VG84_9RHOB</name>
<evidence type="ECO:0000313" key="3">
    <source>
        <dbReference type="Proteomes" id="UP000640509"/>
    </source>
</evidence>
<protein>
    <recommendedName>
        <fullName evidence="4">Apolipoprotein acyltransferase</fullName>
    </recommendedName>
</protein>
<dbReference type="Proteomes" id="UP000640509">
    <property type="component" value="Unassembled WGS sequence"/>
</dbReference>
<dbReference type="EMBL" id="BMIV01000004">
    <property type="protein sequence ID" value="GGF63740.1"/>
    <property type="molecule type" value="Genomic_DNA"/>
</dbReference>
<evidence type="ECO:0008006" key="4">
    <source>
        <dbReference type="Google" id="ProtNLM"/>
    </source>
</evidence>
<keyword evidence="1" id="KW-0812">Transmembrane</keyword>
<keyword evidence="1" id="KW-1133">Transmembrane helix</keyword>
<organism evidence="2 3">
    <name type="scientific">Paracoccus acridae</name>
    <dbReference type="NCBI Taxonomy" id="1795310"/>
    <lineage>
        <taxon>Bacteria</taxon>
        <taxon>Pseudomonadati</taxon>
        <taxon>Pseudomonadota</taxon>
        <taxon>Alphaproteobacteria</taxon>
        <taxon>Rhodobacterales</taxon>
        <taxon>Paracoccaceae</taxon>
        <taxon>Paracoccus</taxon>
    </lineage>
</organism>
<gene>
    <name evidence="2" type="ORF">GCM10011402_14820</name>
</gene>
<accession>A0ABQ1VG84</accession>
<sequence>MIVIVAAIIGAILGWRRAVGLGGTGRDRAQYAAGFAIAFAVVGLFATVIIDRMM</sequence>
<feature type="transmembrane region" description="Helical" evidence="1">
    <location>
        <begin position="30"/>
        <end position="50"/>
    </location>
</feature>
<proteinExistence type="predicted"/>